<dbReference type="Gene3D" id="3.30.450.40">
    <property type="match status" value="1"/>
</dbReference>
<dbReference type="Pfam" id="PF07228">
    <property type="entry name" value="SpoIIE"/>
    <property type="match status" value="1"/>
</dbReference>
<dbReference type="SMART" id="SM00331">
    <property type="entry name" value="PP2C_SIG"/>
    <property type="match status" value="1"/>
</dbReference>
<evidence type="ECO:0000256" key="5">
    <source>
        <dbReference type="ARBA" id="ARBA00022679"/>
    </source>
</evidence>
<comment type="cofactor">
    <cofactor evidence="1">
        <name>Mg(2+)</name>
        <dbReference type="ChEBI" id="CHEBI:18420"/>
    </cofactor>
</comment>
<dbReference type="SUPFAM" id="SSF55781">
    <property type="entry name" value="GAF domain-like"/>
    <property type="match status" value="1"/>
</dbReference>
<keyword evidence="9" id="KW-0460">Magnesium</keyword>
<dbReference type="PANTHER" id="PTHR43156:SF2">
    <property type="entry name" value="STAGE II SPORULATION PROTEIN E"/>
    <property type="match status" value="1"/>
</dbReference>
<dbReference type="GO" id="GO:0020037">
    <property type="term" value="F:heme binding"/>
    <property type="evidence" value="ECO:0007669"/>
    <property type="project" value="UniProtKB-ARBA"/>
</dbReference>
<dbReference type="AlphaFoldDB" id="A0A0M4DN35"/>
<keyword evidence="3" id="KW-0963">Cytoplasm</keyword>
<evidence type="ECO:0000256" key="6">
    <source>
        <dbReference type="ARBA" id="ARBA00022723"/>
    </source>
</evidence>
<dbReference type="OrthoDB" id="118142at2"/>
<evidence type="ECO:0000256" key="2">
    <source>
        <dbReference type="ARBA" id="ARBA00001971"/>
    </source>
</evidence>
<gene>
    <name evidence="11" type="ORF">SPRI_0826</name>
</gene>
<name>A0A0M4DN35_STRPR</name>
<keyword evidence="8" id="KW-0378">Hydrolase</keyword>
<accession>A0A0M4DN35</accession>
<dbReference type="InterPro" id="IPR052016">
    <property type="entry name" value="Bact_Sigma-Reg"/>
</dbReference>
<dbReference type="GO" id="GO:0070483">
    <property type="term" value="P:detection of hypoxia"/>
    <property type="evidence" value="ECO:0007669"/>
    <property type="project" value="UniProtKB-ARBA"/>
</dbReference>
<dbReference type="Gene3D" id="3.60.40.10">
    <property type="entry name" value="PPM-type phosphatase domain"/>
    <property type="match status" value="1"/>
</dbReference>
<reference evidence="11 12" key="1">
    <citation type="submission" date="2015-08" db="EMBL/GenBank/DDBJ databases">
        <title>Genome sequence of the pristinamycin over-producing bacterium Streptomyces pristinaespiralis HCCB10218.</title>
        <authorList>
            <person name="Tian J."/>
            <person name="Yang J."/>
            <person name="Li L."/>
            <person name="Ruan L."/>
            <person name="Wei W."/>
            <person name="Zheng G."/>
            <person name="Wei Z."/>
            <person name="Yang S."/>
            <person name="Ge M."/>
            <person name="Jiang W."/>
            <person name="Lu Y."/>
        </authorList>
    </citation>
    <scope>NUCLEOTIDE SEQUENCE [LARGE SCALE GENOMIC DNA]</scope>
    <source>
        <strain evidence="11 12">HCCB 10218</strain>
    </source>
</reference>
<dbReference type="InterPro" id="IPR003018">
    <property type="entry name" value="GAF"/>
</dbReference>
<dbReference type="GO" id="GO:0000287">
    <property type="term" value="F:magnesium ion binding"/>
    <property type="evidence" value="ECO:0007669"/>
    <property type="project" value="UniProtKB-ARBA"/>
</dbReference>
<dbReference type="InterPro" id="IPR029016">
    <property type="entry name" value="GAF-like_dom_sf"/>
</dbReference>
<dbReference type="GO" id="GO:0005524">
    <property type="term" value="F:ATP binding"/>
    <property type="evidence" value="ECO:0007669"/>
    <property type="project" value="UniProtKB-ARBA"/>
</dbReference>
<keyword evidence="10" id="KW-0408">Iron</keyword>
<dbReference type="EMBL" id="CP011340">
    <property type="protein sequence ID" value="ALC19132.1"/>
    <property type="molecule type" value="Genomic_DNA"/>
</dbReference>
<proteinExistence type="predicted"/>
<evidence type="ECO:0000313" key="11">
    <source>
        <dbReference type="EMBL" id="ALC19132.1"/>
    </source>
</evidence>
<dbReference type="PANTHER" id="PTHR43156">
    <property type="entry name" value="STAGE II SPORULATION PROTEIN E-RELATED"/>
    <property type="match status" value="1"/>
</dbReference>
<dbReference type="GO" id="GO:0016791">
    <property type="term" value="F:phosphatase activity"/>
    <property type="evidence" value="ECO:0007669"/>
    <property type="project" value="TreeGrafter"/>
</dbReference>
<dbReference type="GO" id="GO:0070026">
    <property type="term" value="F:nitric oxide binding"/>
    <property type="evidence" value="ECO:0007669"/>
    <property type="project" value="UniProtKB-ARBA"/>
</dbReference>
<dbReference type="GeneID" id="97238095"/>
<evidence type="ECO:0000256" key="8">
    <source>
        <dbReference type="ARBA" id="ARBA00022801"/>
    </source>
</evidence>
<dbReference type="SMART" id="SM00065">
    <property type="entry name" value="GAF"/>
    <property type="match status" value="1"/>
</dbReference>
<dbReference type="PATRIC" id="fig|38300.4.peg.888"/>
<dbReference type="GO" id="GO:0070025">
    <property type="term" value="F:carbon monoxide binding"/>
    <property type="evidence" value="ECO:0007669"/>
    <property type="project" value="UniProtKB-ARBA"/>
</dbReference>
<keyword evidence="4" id="KW-0597">Phosphoprotein</keyword>
<evidence type="ECO:0000256" key="1">
    <source>
        <dbReference type="ARBA" id="ARBA00001946"/>
    </source>
</evidence>
<dbReference type="OMA" id="GHLIHHP"/>
<evidence type="ECO:0000256" key="4">
    <source>
        <dbReference type="ARBA" id="ARBA00022553"/>
    </source>
</evidence>
<evidence type="ECO:0000256" key="9">
    <source>
        <dbReference type="ARBA" id="ARBA00022842"/>
    </source>
</evidence>
<keyword evidence="7" id="KW-0418">Kinase</keyword>
<dbReference type="STRING" id="38300.SPRI_0826"/>
<protein>
    <submittedName>
        <fullName evidence="11">Regulatory protein</fullName>
    </submittedName>
</protein>
<organism evidence="11">
    <name type="scientific">Streptomyces pristinaespiralis</name>
    <dbReference type="NCBI Taxonomy" id="38300"/>
    <lineage>
        <taxon>Bacteria</taxon>
        <taxon>Bacillati</taxon>
        <taxon>Actinomycetota</taxon>
        <taxon>Actinomycetes</taxon>
        <taxon>Kitasatosporales</taxon>
        <taxon>Streptomycetaceae</taxon>
        <taxon>Streptomyces</taxon>
    </lineage>
</organism>
<dbReference type="KEGG" id="spri:SPRI_0826"/>
<dbReference type="Proteomes" id="UP000060513">
    <property type="component" value="Chromosome"/>
</dbReference>
<keyword evidence="5" id="KW-0808">Transferase</keyword>
<evidence type="ECO:0000313" key="12">
    <source>
        <dbReference type="Proteomes" id="UP000060513"/>
    </source>
</evidence>
<dbReference type="FunFam" id="3.30.450.40:FF:000052">
    <property type="entry name" value="Oxygen sensor histidine kinase response regulator DevS/DosS"/>
    <property type="match status" value="1"/>
</dbReference>
<dbReference type="InterPro" id="IPR001932">
    <property type="entry name" value="PPM-type_phosphatase-like_dom"/>
</dbReference>
<keyword evidence="6" id="KW-0479">Metal-binding</keyword>
<dbReference type="GO" id="GO:0019826">
    <property type="term" value="F:oxygen sensor activity"/>
    <property type="evidence" value="ECO:0007669"/>
    <property type="project" value="UniProtKB-ARBA"/>
</dbReference>
<evidence type="ECO:0000256" key="3">
    <source>
        <dbReference type="ARBA" id="ARBA00022490"/>
    </source>
</evidence>
<dbReference type="GO" id="GO:0000155">
    <property type="term" value="F:phosphorelay sensor kinase activity"/>
    <property type="evidence" value="ECO:0007669"/>
    <property type="project" value="UniProtKB-ARBA"/>
</dbReference>
<dbReference type="Pfam" id="PF13185">
    <property type="entry name" value="GAF_2"/>
    <property type="match status" value="1"/>
</dbReference>
<dbReference type="GO" id="GO:0019825">
    <property type="term" value="F:oxygen binding"/>
    <property type="evidence" value="ECO:0007669"/>
    <property type="project" value="UniProtKB-ARBA"/>
</dbReference>
<dbReference type="RefSeq" id="WP_005308567.1">
    <property type="nucleotide sequence ID" value="NZ_CP011340.1"/>
</dbReference>
<evidence type="ECO:0000256" key="7">
    <source>
        <dbReference type="ARBA" id="ARBA00022777"/>
    </source>
</evidence>
<evidence type="ECO:0000256" key="10">
    <source>
        <dbReference type="ARBA" id="ARBA00023004"/>
    </source>
</evidence>
<dbReference type="InterPro" id="IPR036457">
    <property type="entry name" value="PPM-type-like_dom_sf"/>
</dbReference>
<comment type="cofactor">
    <cofactor evidence="2">
        <name>heme</name>
        <dbReference type="ChEBI" id="CHEBI:30413"/>
    </cofactor>
</comment>
<dbReference type="SUPFAM" id="SSF81606">
    <property type="entry name" value="PP2C-like"/>
    <property type="match status" value="1"/>
</dbReference>
<sequence>MAAGEGASGPERDLRWRPDTQLEEIAAQLQELSRVKDRMQGLLDAVLSISRELELSEVLHRIVTTAMELVGARYGALGVLHRSGRSLEQFITAGLSDEERARLAGIDFPRGRGVLGHLIHHPEPLRVENIAAHPSSVGFPPGHPRMGTLLGVAVSVRGKIYGDLYLSERHDGRPFDREDEAVIVSLAAAAGIAIENARLYGSVRDSAEHFQRLLLPTLSDLSPFQGAAVYRPAADPGRLGGDWYDAILLPDNVCAAVIGDVLGHDLLAAAAMAQTRNMLRALLYDRRTPPSGIFRQLDDTLDAITDLPITTACLARIEAQGTGYRVHWSSAGHVAPLVVHPDGRTEYLDAEPGLPLGVDPGQHRPDHVRVLPAGSTLVLFTDGLVEHPSHSIDYGLDRLAELAGARPGLPLEDLVRTLIDNHPGEGHDDMAVLAVRTPSPGAGPDRVG</sequence>